<evidence type="ECO:0000313" key="3">
    <source>
        <dbReference type="Proteomes" id="UP000673197"/>
    </source>
</evidence>
<evidence type="ECO:0008006" key="4">
    <source>
        <dbReference type="Google" id="ProtNLM"/>
    </source>
</evidence>
<organism evidence="2 3">
    <name type="scientific">Pseudomonas alliivorans</name>
    <dbReference type="NCBI Taxonomy" id="2810613"/>
    <lineage>
        <taxon>Bacteria</taxon>
        <taxon>Pseudomonadati</taxon>
        <taxon>Pseudomonadota</taxon>
        <taxon>Gammaproteobacteria</taxon>
        <taxon>Pseudomonadales</taxon>
        <taxon>Pseudomonadaceae</taxon>
        <taxon>Pseudomonas</taxon>
    </lineage>
</organism>
<evidence type="ECO:0000313" key="2">
    <source>
        <dbReference type="EMBL" id="MBP0944330.1"/>
    </source>
</evidence>
<accession>A0ABS4C134</accession>
<gene>
    <name evidence="2" type="ORF">JTJ32_03185</name>
</gene>
<keyword evidence="1" id="KW-0732">Signal</keyword>
<protein>
    <recommendedName>
        <fullName evidence="4">Ig-like domain-containing protein</fullName>
    </recommendedName>
</protein>
<reference evidence="2 3" key="1">
    <citation type="journal article" date="2022" name="Syst. Appl. Microbiol.">
        <title>Pseudomonas alliivorans sp. nov., a plant-pathogenic bacterium isolated from onion foliage in Georgia, USA.</title>
        <authorList>
            <person name="Zhao M."/>
            <person name="Tyson C."/>
            <person name="Chen H.C."/>
            <person name="Paudel S."/>
            <person name="Gitaitis R."/>
            <person name="Kvitko B."/>
            <person name="Dutta B."/>
        </authorList>
    </citation>
    <scope>NUCLEOTIDE SEQUENCE [LARGE SCALE GENOMIC DNA]</scope>
    <source>
        <strain evidence="2 3">20GA0068</strain>
    </source>
</reference>
<sequence>MNRYVIRHLWCCLLLCSLCQPVQASAWQMCRMELRITDVVKKPHPALQAQVLKVRPASPAVECPEEGTRLVFTPETKDYQNPLPRRKWPKKGQSVQVDYRYLDGLCKGDGQTHECRIRHYPLVGP</sequence>
<feature type="chain" id="PRO_5045167133" description="Ig-like domain-containing protein" evidence="1">
    <location>
        <begin position="25"/>
        <end position="125"/>
    </location>
</feature>
<evidence type="ECO:0000256" key="1">
    <source>
        <dbReference type="SAM" id="SignalP"/>
    </source>
</evidence>
<keyword evidence="3" id="KW-1185">Reference proteome</keyword>
<dbReference type="Proteomes" id="UP000673197">
    <property type="component" value="Unassembled WGS sequence"/>
</dbReference>
<proteinExistence type="predicted"/>
<feature type="signal peptide" evidence="1">
    <location>
        <begin position="1"/>
        <end position="24"/>
    </location>
</feature>
<comment type="caution">
    <text evidence="2">The sequence shown here is derived from an EMBL/GenBank/DDBJ whole genome shotgun (WGS) entry which is preliminary data.</text>
</comment>
<dbReference type="EMBL" id="JAFFZW010000001">
    <property type="protein sequence ID" value="MBP0944330.1"/>
    <property type="molecule type" value="Genomic_DNA"/>
</dbReference>
<name>A0ABS4C134_9PSED</name>